<reference evidence="1" key="1">
    <citation type="submission" date="2021-11" db="EMBL/GenBank/DDBJ databases">
        <title>Fusarium solani-melongenae Genome sequencing and assembly.</title>
        <authorList>
            <person name="Xie S."/>
            <person name="Huang L."/>
            <person name="Zhang X."/>
        </authorList>
    </citation>
    <scope>NUCLEOTIDE SEQUENCE</scope>
    <source>
        <strain evidence="1">CRI 24-3</strain>
    </source>
</reference>
<organism evidence="1 2">
    <name type="scientific">Fusarium solani subsp. cucurbitae</name>
    <name type="common">Neocosmosporum cucurbitae</name>
    <dbReference type="NCBI Taxonomy" id="2747967"/>
    <lineage>
        <taxon>Eukaryota</taxon>
        <taxon>Fungi</taxon>
        <taxon>Dikarya</taxon>
        <taxon>Ascomycota</taxon>
        <taxon>Pezizomycotina</taxon>
        <taxon>Sordariomycetes</taxon>
        <taxon>Hypocreomycetidae</taxon>
        <taxon>Hypocreales</taxon>
        <taxon>Nectriaceae</taxon>
        <taxon>Fusarium</taxon>
        <taxon>Fusarium solani species complex</taxon>
    </lineage>
</organism>
<accession>A0ACD3YVA0</accession>
<evidence type="ECO:0000313" key="2">
    <source>
        <dbReference type="Proteomes" id="UP000830768"/>
    </source>
</evidence>
<dbReference type="Proteomes" id="UP000830768">
    <property type="component" value="Chromosome 3"/>
</dbReference>
<keyword evidence="2" id="KW-1185">Reference proteome</keyword>
<gene>
    <name evidence="1" type="ORF">LCI18_003815</name>
</gene>
<name>A0ACD3YVA0_FUSSC</name>
<dbReference type="EMBL" id="CP090032">
    <property type="protein sequence ID" value="UPK92880.1"/>
    <property type="molecule type" value="Genomic_DNA"/>
</dbReference>
<sequence length="889" mass="95809">MSVDMKLLYNGQVAVVTGAGSGLGKAYAKFLASRGASVVVNDIGASLKGEGNSANAADKVVREIIDEGGRAVANYDSVEQGDRIIDTALTAFGRVDILINNAGILRDISFKNMTDGDWDAINSVHLRGVYKTTQAAWRHFRKQKYGRIIVTSSTAGLYGNFGQCNYSAAKSAMIGFGETLAKEGAKYNIRTNIIAPVLLEHLTPDWVVPLVSVLVHPKNDFENGSIFEVGGGHISKVRWERSNGALLKCDETLTPGAVLAAWAGVRDFSNPEHPNGASDMVAKLNASLKMPPNNPGQDIRFDGKVAVVTGGGAGLGRAYCLLLAKLGASVVVNDLVDPDTVVQEIRSTGGIAVPSKCSVEDGDTIVKTAIDNFGRVDILINNAGILRDKSFQNMSDKMWDDIDNVHLRGTYKCTKAAYPYMVKQRYGRIVNTASTSGIYGNYGQANYAAAKTGIIGFSRALAIEGRKNNIQVNCIAPSAGTQLTQGVLSAEVVKSRKPEYVAPCIVLLSSHMAPATGQLFEVGCGWQGEIRYQRSDGVDFPLTEPLTPEKVLEQWNVITSFTPGKASHPETTADSRQRVIANIERSLGVSPQSSGTKRYLNAIERAKMLESEKTIMTFTDKETILYNLSLGATAAQLPLVFEQNESFHVIPTFGVIPGTSASRPFKLEDIVPNYSFKKLLHGEHFLEIRKYPIPTAGTFVSRCKLVDVLDKGKASVAILGTVTEDAKTGEEIFYNEFSLFLRGAGGFGGPATRPDRSDASAVYTMPDRKPDYVTQEKTTADQAALYRLNGDRNPLHIDPEVSKAAGFDAPILHGLCTFGISGKHLTTAFGPIKNIKARFAGTVRPGQTVITEMWEDGNVVRFQARVGETGKLCIASGGAKLLQGPRTHL</sequence>
<evidence type="ECO:0000313" key="1">
    <source>
        <dbReference type="EMBL" id="UPK92880.1"/>
    </source>
</evidence>
<protein>
    <submittedName>
        <fullName evidence="1">Uncharacterized protein</fullName>
    </submittedName>
</protein>
<proteinExistence type="predicted"/>